<reference evidence="1" key="1">
    <citation type="submission" date="2021-06" db="EMBL/GenBank/DDBJ databases">
        <authorList>
            <person name="Kallberg Y."/>
            <person name="Tangrot J."/>
            <person name="Rosling A."/>
        </authorList>
    </citation>
    <scope>NUCLEOTIDE SEQUENCE</scope>
    <source>
        <strain evidence="1">FL966</strain>
    </source>
</reference>
<gene>
    <name evidence="1" type="ORF">CPELLU_LOCUS19152</name>
</gene>
<dbReference type="EMBL" id="CAJVQA010043231">
    <property type="protein sequence ID" value="CAG8815592.1"/>
    <property type="molecule type" value="Genomic_DNA"/>
</dbReference>
<evidence type="ECO:0000313" key="1">
    <source>
        <dbReference type="EMBL" id="CAG8815592.1"/>
    </source>
</evidence>
<sequence>NKNISNKLVENYNDIIDSSKELSDCEDIDIDFLEELNNSINIDDNFSEKFISNNSYSECMLITFLNASNS</sequence>
<name>A0A9N9K893_9GLOM</name>
<evidence type="ECO:0000313" key="2">
    <source>
        <dbReference type="Proteomes" id="UP000789759"/>
    </source>
</evidence>
<feature type="non-terminal residue" evidence="1">
    <location>
        <position position="1"/>
    </location>
</feature>
<dbReference type="Proteomes" id="UP000789759">
    <property type="component" value="Unassembled WGS sequence"/>
</dbReference>
<comment type="caution">
    <text evidence="1">The sequence shown here is derived from an EMBL/GenBank/DDBJ whole genome shotgun (WGS) entry which is preliminary data.</text>
</comment>
<keyword evidence="2" id="KW-1185">Reference proteome</keyword>
<dbReference type="AlphaFoldDB" id="A0A9N9K893"/>
<proteinExistence type="predicted"/>
<protein>
    <submittedName>
        <fullName evidence="1">20014_t:CDS:1</fullName>
    </submittedName>
</protein>
<accession>A0A9N9K893</accession>
<organism evidence="1 2">
    <name type="scientific">Cetraspora pellucida</name>
    <dbReference type="NCBI Taxonomy" id="1433469"/>
    <lineage>
        <taxon>Eukaryota</taxon>
        <taxon>Fungi</taxon>
        <taxon>Fungi incertae sedis</taxon>
        <taxon>Mucoromycota</taxon>
        <taxon>Glomeromycotina</taxon>
        <taxon>Glomeromycetes</taxon>
        <taxon>Diversisporales</taxon>
        <taxon>Gigasporaceae</taxon>
        <taxon>Cetraspora</taxon>
    </lineage>
</organism>